<protein>
    <submittedName>
        <fullName evidence="1">Putative secreted protein</fullName>
    </submittedName>
</protein>
<dbReference type="EMBL" id="GGFJ01011504">
    <property type="protein sequence ID" value="MBW60645.1"/>
    <property type="molecule type" value="Transcribed_RNA"/>
</dbReference>
<reference evidence="1" key="1">
    <citation type="submission" date="2018-01" db="EMBL/GenBank/DDBJ databases">
        <title>An insight into the sialome of Amazonian anophelines.</title>
        <authorList>
            <person name="Ribeiro J.M."/>
            <person name="Scarpassa V."/>
            <person name="Calvo E."/>
        </authorList>
    </citation>
    <scope>NUCLEOTIDE SEQUENCE</scope>
    <source>
        <tissue evidence="1">Salivary glands</tissue>
    </source>
</reference>
<sequence>MLEPLELLRLAGAPRWMLLLAVPSGRFVGELLADNVDGPCSGLALASGVALFELALSGGTLRTVFVDTALLSEERDDRKLVRELLRSTSCERLALAIRPTSPPSVDGPVRRIEAVRRGSTARLPVALVPPLAANDVVDDDDGGTRSDRLRSRPEPFFTINRLAILGVERCPVLVTFPRLAKLDAVDRSLPDAAEDPPSVGLVVVVVVAIGLLFVSDP</sequence>
<dbReference type="AlphaFoldDB" id="A0A2M4C5Y2"/>
<accession>A0A2M4C5Y2</accession>
<proteinExistence type="predicted"/>
<organism evidence="1">
    <name type="scientific">Anopheles marajoara</name>
    <dbReference type="NCBI Taxonomy" id="58244"/>
    <lineage>
        <taxon>Eukaryota</taxon>
        <taxon>Metazoa</taxon>
        <taxon>Ecdysozoa</taxon>
        <taxon>Arthropoda</taxon>
        <taxon>Hexapoda</taxon>
        <taxon>Insecta</taxon>
        <taxon>Pterygota</taxon>
        <taxon>Neoptera</taxon>
        <taxon>Endopterygota</taxon>
        <taxon>Diptera</taxon>
        <taxon>Nematocera</taxon>
        <taxon>Culicoidea</taxon>
        <taxon>Culicidae</taxon>
        <taxon>Anophelinae</taxon>
        <taxon>Anopheles</taxon>
    </lineage>
</organism>
<evidence type="ECO:0000313" key="1">
    <source>
        <dbReference type="EMBL" id="MBW60645.1"/>
    </source>
</evidence>
<name>A0A2M4C5Y2_9DIPT</name>